<accession>A0A8T1P3M9</accession>
<dbReference type="InterPro" id="IPR044673">
    <property type="entry name" value="DCL-like"/>
</dbReference>
<dbReference type="Gene3D" id="3.10.450.40">
    <property type="match status" value="1"/>
</dbReference>
<dbReference type="AlphaFoldDB" id="A0A8T1P3M9"/>
<dbReference type="Pfam" id="PF11523">
    <property type="entry name" value="DUF3223"/>
    <property type="match status" value="1"/>
</dbReference>
<feature type="compositionally biased region" description="Basic and acidic residues" evidence="1">
    <location>
        <begin position="66"/>
        <end position="87"/>
    </location>
</feature>
<dbReference type="GO" id="GO:0009658">
    <property type="term" value="P:chloroplast organization"/>
    <property type="evidence" value="ECO:0007669"/>
    <property type="project" value="TreeGrafter"/>
</dbReference>
<feature type="region of interest" description="Disordered" evidence="1">
    <location>
        <begin position="204"/>
        <end position="240"/>
    </location>
</feature>
<dbReference type="GO" id="GO:0017126">
    <property type="term" value="P:nucleologenesis"/>
    <property type="evidence" value="ECO:0007669"/>
    <property type="project" value="TreeGrafter"/>
</dbReference>
<feature type="compositionally biased region" description="Basic and acidic residues" evidence="1">
    <location>
        <begin position="28"/>
        <end position="39"/>
    </location>
</feature>
<evidence type="ECO:0000313" key="4">
    <source>
        <dbReference type="Proteomes" id="UP000811609"/>
    </source>
</evidence>
<organism evidence="2 4">
    <name type="scientific">Carya illinoinensis</name>
    <name type="common">Pecan</name>
    <dbReference type="NCBI Taxonomy" id="32201"/>
    <lineage>
        <taxon>Eukaryota</taxon>
        <taxon>Viridiplantae</taxon>
        <taxon>Streptophyta</taxon>
        <taxon>Embryophyta</taxon>
        <taxon>Tracheophyta</taxon>
        <taxon>Spermatophyta</taxon>
        <taxon>Magnoliopsida</taxon>
        <taxon>eudicotyledons</taxon>
        <taxon>Gunneridae</taxon>
        <taxon>Pentapetalae</taxon>
        <taxon>rosids</taxon>
        <taxon>fabids</taxon>
        <taxon>Fagales</taxon>
        <taxon>Juglandaceae</taxon>
        <taxon>Carya</taxon>
    </lineage>
</organism>
<dbReference type="GO" id="GO:0005634">
    <property type="term" value="C:nucleus"/>
    <property type="evidence" value="ECO:0007669"/>
    <property type="project" value="TreeGrafter"/>
</dbReference>
<dbReference type="EMBL" id="CM031819">
    <property type="protein sequence ID" value="KAG6635470.1"/>
    <property type="molecule type" value="Genomic_DNA"/>
</dbReference>
<dbReference type="EMBL" id="CM031835">
    <property type="protein sequence ID" value="KAG6686893.1"/>
    <property type="molecule type" value="Genomic_DNA"/>
</dbReference>
<evidence type="ECO:0000256" key="1">
    <source>
        <dbReference type="SAM" id="MobiDB-lite"/>
    </source>
</evidence>
<gene>
    <name evidence="2" type="ORF">CIPAW_11G044800</name>
    <name evidence="3" type="ORF">I3842_11G044200</name>
</gene>
<feature type="compositionally biased region" description="Basic residues" evidence="1">
    <location>
        <begin position="215"/>
        <end position="240"/>
    </location>
</feature>
<dbReference type="Proteomes" id="UP000811246">
    <property type="component" value="Chromosome 11"/>
</dbReference>
<dbReference type="GO" id="GO:0009507">
    <property type="term" value="C:chloroplast"/>
    <property type="evidence" value="ECO:0007669"/>
    <property type="project" value="TreeGrafter"/>
</dbReference>
<keyword evidence="4" id="KW-1185">Reference proteome</keyword>
<dbReference type="PANTHER" id="PTHR33415:SF12">
    <property type="entry name" value="PROTEIN EMBRYO DEFECTIVE 514"/>
    <property type="match status" value="1"/>
</dbReference>
<reference evidence="2" key="1">
    <citation type="submission" date="2020-12" db="EMBL/GenBank/DDBJ databases">
        <title>WGS assembly of Carya illinoinensis cv. Pawnee.</title>
        <authorList>
            <person name="Platts A."/>
            <person name="Shu S."/>
            <person name="Wright S."/>
            <person name="Barry K."/>
            <person name="Edger P."/>
            <person name="Pires J.C."/>
            <person name="Schmutz J."/>
        </authorList>
    </citation>
    <scope>NUCLEOTIDE SEQUENCE</scope>
    <source>
        <tissue evidence="2">Leaf</tissue>
    </source>
</reference>
<reference evidence="3" key="2">
    <citation type="submission" date="2021-01" db="EMBL/GenBank/DDBJ databases">
        <authorList>
            <person name="Lovell J.T."/>
            <person name="Bentley N."/>
            <person name="Bhattarai G."/>
            <person name="Jenkins J.W."/>
            <person name="Sreedasyam A."/>
            <person name="Alarcon Y."/>
            <person name="Bock C."/>
            <person name="Boston L."/>
            <person name="Carlson J."/>
            <person name="Cervantes K."/>
            <person name="Clermont K."/>
            <person name="Krom N."/>
            <person name="Kubenka K."/>
            <person name="Mamidi S."/>
            <person name="Mattison C."/>
            <person name="Monteros M."/>
            <person name="Pisani C."/>
            <person name="Plott C."/>
            <person name="Rajasekar S."/>
            <person name="Rhein H.S."/>
            <person name="Rohla C."/>
            <person name="Song M."/>
            <person name="Hilaire R.S."/>
            <person name="Shu S."/>
            <person name="Wells L."/>
            <person name="Wang X."/>
            <person name="Webber J."/>
            <person name="Heerema R.J."/>
            <person name="Klein P."/>
            <person name="Conner P."/>
            <person name="Grauke L."/>
            <person name="Grimwood J."/>
            <person name="Schmutz J."/>
            <person name="Randall J.J."/>
        </authorList>
    </citation>
    <scope>NUCLEOTIDE SEQUENCE</scope>
    <source>
        <tissue evidence="3">Leaf</tissue>
    </source>
</reference>
<dbReference type="Proteomes" id="UP000811609">
    <property type="component" value="Chromosome 11"/>
</dbReference>
<proteinExistence type="predicted"/>
<dbReference type="FunFam" id="3.10.450.40:FF:000016">
    <property type="entry name" value="Predicted protein"/>
    <property type="match status" value="1"/>
</dbReference>
<protein>
    <submittedName>
        <fullName evidence="2">Uncharacterized protein</fullName>
    </submittedName>
</protein>
<dbReference type="GO" id="GO:1901259">
    <property type="term" value="P:chloroplast rRNA processing"/>
    <property type="evidence" value="ECO:0007669"/>
    <property type="project" value="TreeGrafter"/>
</dbReference>
<feature type="region of interest" description="Disordered" evidence="1">
    <location>
        <begin position="1"/>
        <end position="95"/>
    </location>
</feature>
<dbReference type="PANTHER" id="PTHR33415">
    <property type="entry name" value="PROTEIN EMBRYO DEFECTIVE 514"/>
    <property type="match status" value="1"/>
</dbReference>
<evidence type="ECO:0000313" key="2">
    <source>
        <dbReference type="EMBL" id="KAG6635470.1"/>
    </source>
</evidence>
<name>A0A8T1P3M9_CARIL</name>
<evidence type="ECO:0000313" key="3">
    <source>
        <dbReference type="EMBL" id="KAG6686893.1"/>
    </source>
</evidence>
<dbReference type="OrthoDB" id="409625at2759"/>
<sequence length="240" mass="26935">MAEETAPELAEVNSAAQEMDLETVGPDQDLRDDDKKGVESAETNGDAPGSKRTREEGAEEEVDNVVLEKKQRVEKSVEEERLEKQGEEGEEEEKAPVRVSLGPKIFESSLEMFDYFYKFLHYWPPNLNINKYEHMVLIDLLSKGHPEPGTKIGGGINSFQVRYHPLWKSRCFFFIREDESVDDFSFRKCVDNILPLPEEMKIKPSVDKALNGRGGKGRGGHGGRGGGRGRGRGRGGKPRN</sequence>
<comment type="caution">
    <text evidence="2">The sequence shown here is derived from an EMBL/GenBank/DDBJ whole genome shotgun (WGS) entry which is preliminary data.</text>
</comment>